<sequence>MNFKTGIHRQIIAALLDAKEPVTTVKLAEEFDLSERTVRNYLKDIGEELEANGIALIKKPGVGVYLDIDEEKRAELLRSIQNENPMVGEYSPEARREYILGILLKNRGTYTIQLLSEELYCSKSTIINDLVYVEEWLEDRGLCLRRRQNQGLWVEGNEDDFRRAMADLFFEKKDKTNSEGLCESEFENLDDRLDLTNYKKIRQMFPRIDILKIQQIILQAEDRLRYSFTDQAFVNLIVHIAIAIERIKNNRSISIEKNFEDIIENNENEYRIAEWIVKRLSEEFKINIPREEIIYITLHILGAKIQEQVNLEDCDALLNSQEDAYQEMAKEMIALVSHILKVDLTKDKLLQLALALHLRPTIVKLKYGLKLRNPMLERIKNEYTSIFGAVWACSSIFEKNMGVTINEDEIGYITLHFAVAMERVSSKIRAAVICSSGVGTSQMVAARLSKKVEELEVVAILPSKKLDAKIIGQTDLIITTVPIQKPGINSVYISTLVDEMDILNIKKAIARIKASSNGQAEITETTSEDYEDIIDGELCFIDKERKDFTEIINYYGSIMEKRGFVKEGFSRNILEREIKSSTYIGRGISIPHSTEEFVIKPKVCIILLKNPISWRNHEIRLIIILALKFKDVAATRTFFKKFYNVLDNAEAINRVLSAACTREIVEILKNGGSQNG</sequence>
<dbReference type="CDD" id="cd05568">
    <property type="entry name" value="PTS_IIB_bgl_like"/>
    <property type="match status" value="1"/>
</dbReference>
<evidence type="ECO:0000259" key="5">
    <source>
        <dbReference type="PROSITE" id="PS51094"/>
    </source>
</evidence>
<dbReference type="InterPro" id="IPR002178">
    <property type="entry name" value="PTS_EIIA_type-2_dom"/>
</dbReference>
<dbReference type="PANTHER" id="PTHR30185:SF18">
    <property type="entry name" value="TRANSCRIPTIONAL REGULATOR MTLR"/>
    <property type="match status" value="1"/>
</dbReference>
<dbReference type="GO" id="GO:0008982">
    <property type="term" value="F:protein-N(PI)-phosphohistidine-sugar phosphotransferase activity"/>
    <property type="evidence" value="ECO:0007669"/>
    <property type="project" value="InterPro"/>
</dbReference>
<dbReference type="InterPro" id="IPR036095">
    <property type="entry name" value="PTS_EIIB-like_sf"/>
</dbReference>
<evidence type="ECO:0000259" key="6">
    <source>
        <dbReference type="PROSITE" id="PS51099"/>
    </source>
</evidence>
<dbReference type="SUPFAM" id="SSF46785">
    <property type="entry name" value="Winged helix' DNA-binding domain"/>
    <property type="match status" value="2"/>
</dbReference>
<evidence type="ECO:0000313" key="8">
    <source>
        <dbReference type="EMBL" id="TDT62441.1"/>
    </source>
</evidence>
<keyword evidence="2" id="KW-0677">Repeat</keyword>
<evidence type="ECO:0000313" key="9">
    <source>
        <dbReference type="Proteomes" id="UP000295325"/>
    </source>
</evidence>
<feature type="domain" description="PTS EIIA type-2" evidence="5">
    <location>
        <begin position="532"/>
        <end position="671"/>
    </location>
</feature>
<dbReference type="InterPro" id="IPR036634">
    <property type="entry name" value="PRD_sf"/>
</dbReference>
<dbReference type="Gene3D" id="1.10.1790.10">
    <property type="entry name" value="PRD domain"/>
    <property type="match status" value="2"/>
</dbReference>
<dbReference type="SUPFAM" id="SSF52794">
    <property type="entry name" value="PTS system IIB component-like"/>
    <property type="match status" value="1"/>
</dbReference>
<keyword evidence="1" id="KW-0808">Transferase</keyword>
<dbReference type="InterPro" id="IPR013011">
    <property type="entry name" value="PTS_EIIB_2"/>
</dbReference>
<dbReference type="Gene3D" id="1.10.10.10">
    <property type="entry name" value="Winged helix-like DNA-binding domain superfamily/Winged helix DNA-binding domain"/>
    <property type="match status" value="2"/>
</dbReference>
<dbReference type="PROSITE" id="PS51372">
    <property type="entry name" value="PRD_2"/>
    <property type="match status" value="2"/>
</dbReference>
<evidence type="ECO:0000256" key="3">
    <source>
        <dbReference type="ARBA" id="ARBA00023015"/>
    </source>
</evidence>
<dbReference type="PANTHER" id="PTHR30185">
    <property type="entry name" value="CRYPTIC BETA-GLUCOSIDE BGL OPERON ANTITERMINATOR"/>
    <property type="match status" value="1"/>
</dbReference>
<dbReference type="PROSITE" id="PS51094">
    <property type="entry name" value="PTS_EIIA_TYPE_2"/>
    <property type="match status" value="1"/>
</dbReference>
<dbReference type="InterPro" id="IPR013196">
    <property type="entry name" value="HTH_11"/>
</dbReference>
<dbReference type="InterPro" id="IPR003501">
    <property type="entry name" value="PTS_EIIB_2/3"/>
</dbReference>
<dbReference type="Gene3D" id="3.40.50.2300">
    <property type="match status" value="1"/>
</dbReference>
<feature type="domain" description="PRD" evidence="7">
    <location>
        <begin position="204"/>
        <end position="310"/>
    </location>
</feature>
<dbReference type="Pfam" id="PF00359">
    <property type="entry name" value="PTS_EIIA_2"/>
    <property type="match status" value="1"/>
</dbReference>
<dbReference type="EMBL" id="SOAZ01000004">
    <property type="protein sequence ID" value="TDT62441.1"/>
    <property type="molecule type" value="Genomic_DNA"/>
</dbReference>
<evidence type="ECO:0000256" key="2">
    <source>
        <dbReference type="ARBA" id="ARBA00022737"/>
    </source>
</evidence>
<dbReference type="Proteomes" id="UP000295325">
    <property type="component" value="Unassembled WGS sequence"/>
</dbReference>
<keyword evidence="3" id="KW-0805">Transcription regulation</keyword>
<dbReference type="AlphaFoldDB" id="A0A4R7KT88"/>
<gene>
    <name evidence="8" type="ORF">EDD71_104173</name>
</gene>
<proteinExistence type="predicted"/>
<dbReference type="InterPro" id="IPR050661">
    <property type="entry name" value="BglG_antiterminators"/>
</dbReference>
<comment type="caution">
    <text evidence="8">The sequence shown here is derived from an EMBL/GenBank/DDBJ whole genome shotgun (WGS) entry which is preliminary data.</text>
</comment>
<feature type="domain" description="PTS EIIB type-2" evidence="6">
    <location>
        <begin position="428"/>
        <end position="517"/>
    </location>
</feature>
<dbReference type="Pfam" id="PF02302">
    <property type="entry name" value="PTS_IIB"/>
    <property type="match status" value="1"/>
</dbReference>
<dbReference type="GO" id="GO:0009401">
    <property type="term" value="P:phosphoenolpyruvate-dependent sugar phosphotransferase system"/>
    <property type="evidence" value="ECO:0007669"/>
    <property type="project" value="InterPro"/>
</dbReference>
<dbReference type="Gene3D" id="3.40.930.10">
    <property type="entry name" value="Mannitol-specific EII, Chain A"/>
    <property type="match status" value="1"/>
</dbReference>
<dbReference type="SUPFAM" id="SSF63520">
    <property type="entry name" value="PTS-regulatory domain, PRD"/>
    <property type="match status" value="2"/>
</dbReference>
<dbReference type="Pfam" id="PF08279">
    <property type="entry name" value="HTH_11"/>
    <property type="match status" value="2"/>
</dbReference>
<dbReference type="InterPro" id="IPR036390">
    <property type="entry name" value="WH_DNA-bd_sf"/>
</dbReference>
<dbReference type="InterPro" id="IPR036388">
    <property type="entry name" value="WH-like_DNA-bd_sf"/>
</dbReference>
<dbReference type="InterPro" id="IPR016152">
    <property type="entry name" value="PTrfase/Anion_transptr"/>
</dbReference>
<organism evidence="8 9">
    <name type="scientific">Fonticella tunisiensis</name>
    <dbReference type="NCBI Taxonomy" id="1096341"/>
    <lineage>
        <taxon>Bacteria</taxon>
        <taxon>Bacillati</taxon>
        <taxon>Bacillota</taxon>
        <taxon>Clostridia</taxon>
        <taxon>Eubacteriales</taxon>
        <taxon>Clostridiaceae</taxon>
        <taxon>Fonticella</taxon>
    </lineage>
</organism>
<dbReference type="SUPFAM" id="SSF55804">
    <property type="entry name" value="Phoshotransferase/anion transport protein"/>
    <property type="match status" value="1"/>
</dbReference>
<protein>
    <submittedName>
        <fullName evidence="8">Transcriptional antiterminator</fullName>
    </submittedName>
</protein>
<evidence type="ECO:0000259" key="7">
    <source>
        <dbReference type="PROSITE" id="PS51372"/>
    </source>
</evidence>
<evidence type="ECO:0000256" key="4">
    <source>
        <dbReference type="ARBA" id="ARBA00023163"/>
    </source>
</evidence>
<dbReference type="RefSeq" id="WP_133627437.1">
    <property type="nucleotide sequence ID" value="NZ_SOAZ01000004.1"/>
</dbReference>
<reference evidence="8 9" key="1">
    <citation type="submission" date="2019-03" db="EMBL/GenBank/DDBJ databases">
        <title>Genomic Encyclopedia of Type Strains, Phase IV (KMG-IV): sequencing the most valuable type-strain genomes for metagenomic binning, comparative biology and taxonomic classification.</title>
        <authorList>
            <person name="Goeker M."/>
        </authorList>
    </citation>
    <scope>NUCLEOTIDE SEQUENCE [LARGE SCALE GENOMIC DNA]</scope>
    <source>
        <strain evidence="8 9">DSM 24455</strain>
    </source>
</reference>
<dbReference type="PROSITE" id="PS51099">
    <property type="entry name" value="PTS_EIIB_TYPE_2"/>
    <property type="match status" value="1"/>
</dbReference>
<evidence type="ECO:0000256" key="1">
    <source>
        <dbReference type="ARBA" id="ARBA00022679"/>
    </source>
</evidence>
<name>A0A4R7KT88_9CLOT</name>
<dbReference type="GO" id="GO:0006355">
    <property type="term" value="P:regulation of DNA-templated transcription"/>
    <property type="evidence" value="ECO:0007669"/>
    <property type="project" value="InterPro"/>
</dbReference>
<feature type="domain" description="PRD" evidence="7">
    <location>
        <begin position="320"/>
        <end position="427"/>
    </location>
</feature>
<dbReference type="OrthoDB" id="3175596at2"/>
<keyword evidence="9" id="KW-1185">Reference proteome</keyword>
<dbReference type="InterPro" id="IPR011608">
    <property type="entry name" value="PRD"/>
</dbReference>
<keyword evidence="4" id="KW-0804">Transcription</keyword>
<accession>A0A4R7KT88</accession>
<dbReference type="Pfam" id="PF00874">
    <property type="entry name" value="PRD"/>
    <property type="match status" value="2"/>
</dbReference>